<protein>
    <recommendedName>
        <fullName evidence="4">Lipoprotein</fullName>
    </recommendedName>
</protein>
<sequence>MTKHRLQGLILLPIAAGLLLSTTGCSAVIDAVHRTHQETFTDRAAAERGWVGVDAPTWLPADAADIHDLATDDESQAVILAHGSSPLPSTCQEADRRGIPFDTASWAPVLDRFPDRVARCGDYEVMPVDGGWLGWFSATEAGQRPTAAAR</sequence>
<feature type="signal peptide" evidence="1">
    <location>
        <begin position="1"/>
        <end position="27"/>
    </location>
</feature>
<feature type="chain" id="PRO_5046558505" description="Lipoprotein" evidence="1">
    <location>
        <begin position="28"/>
        <end position="150"/>
    </location>
</feature>
<evidence type="ECO:0000313" key="2">
    <source>
        <dbReference type="EMBL" id="MFD1720438.1"/>
    </source>
</evidence>
<comment type="caution">
    <text evidence="2">The sequence shown here is derived from an EMBL/GenBank/DDBJ whole genome shotgun (WGS) entry which is preliminary data.</text>
</comment>
<keyword evidence="1" id="KW-0732">Signal</keyword>
<name>A0ABW4LA78_9MICO</name>
<evidence type="ECO:0000256" key="1">
    <source>
        <dbReference type="SAM" id="SignalP"/>
    </source>
</evidence>
<dbReference type="EMBL" id="JBHUEA010000003">
    <property type="protein sequence ID" value="MFD1720438.1"/>
    <property type="molecule type" value="Genomic_DNA"/>
</dbReference>
<gene>
    <name evidence="2" type="ORF">ACFSBI_02655</name>
</gene>
<keyword evidence="3" id="KW-1185">Reference proteome</keyword>
<accession>A0ABW4LA78</accession>
<proteinExistence type="predicted"/>
<reference evidence="3" key="1">
    <citation type="journal article" date="2019" name="Int. J. Syst. Evol. Microbiol.">
        <title>The Global Catalogue of Microorganisms (GCM) 10K type strain sequencing project: providing services to taxonomists for standard genome sequencing and annotation.</title>
        <authorList>
            <consortium name="The Broad Institute Genomics Platform"/>
            <consortium name="The Broad Institute Genome Sequencing Center for Infectious Disease"/>
            <person name="Wu L."/>
            <person name="Ma J."/>
        </authorList>
    </citation>
    <scope>NUCLEOTIDE SEQUENCE [LARGE SCALE GENOMIC DNA]</scope>
    <source>
        <strain evidence="3">CGMCC 1.12471</strain>
    </source>
</reference>
<dbReference type="Proteomes" id="UP001597347">
    <property type="component" value="Unassembled WGS sequence"/>
</dbReference>
<dbReference type="PROSITE" id="PS51257">
    <property type="entry name" value="PROKAR_LIPOPROTEIN"/>
    <property type="match status" value="1"/>
</dbReference>
<evidence type="ECO:0008006" key="4">
    <source>
        <dbReference type="Google" id="ProtNLM"/>
    </source>
</evidence>
<organism evidence="2 3">
    <name type="scientific">Amnibacterium endophyticum</name>
    <dbReference type="NCBI Taxonomy" id="2109337"/>
    <lineage>
        <taxon>Bacteria</taxon>
        <taxon>Bacillati</taxon>
        <taxon>Actinomycetota</taxon>
        <taxon>Actinomycetes</taxon>
        <taxon>Micrococcales</taxon>
        <taxon>Microbacteriaceae</taxon>
        <taxon>Amnibacterium</taxon>
    </lineage>
</organism>
<dbReference type="RefSeq" id="WP_377931764.1">
    <property type="nucleotide sequence ID" value="NZ_JBHUEA010000003.1"/>
</dbReference>
<evidence type="ECO:0000313" key="3">
    <source>
        <dbReference type="Proteomes" id="UP001597347"/>
    </source>
</evidence>